<protein>
    <submittedName>
        <fullName evidence="1">Uncharacterized protein</fullName>
    </submittedName>
</protein>
<dbReference type="EMBL" id="ABEU02000282">
    <property type="protein sequence ID" value="PNR25965.1"/>
    <property type="molecule type" value="Genomic_DNA"/>
</dbReference>
<comment type="caution">
    <text evidence="1">The sequence shown here is derived from an EMBL/GenBank/DDBJ whole genome shotgun (WGS) entry which is preliminary data.</text>
</comment>
<proteinExistence type="predicted"/>
<dbReference type="AlphaFoldDB" id="A0A2K1I9L2"/>
<evidence type="ECO:0000313" key="1">
    <source>
        <dbReference type="EMBL" id="PNR25965.1"/>
    </source>
</evidence>
<accession>A0A2K1I9L2</accession>
<organism evidence="1">
    <name type="scientific">Physcomitrium patens</name>
    <name type="common">Spreading-leaved earth moss</name>
    <name type="synonym">Physcomitrella patens</name>
    <dbReference type="NCBI Taxonomy" id="3218"/>
    <lineage>
        <taxon>Eukaryota</taxon>
        <taxon>Viridiplantae</taxon>
        <taxon>Streptophyta</taxon>
        <taxon>Embryophyta</taxon>
        <taxon>Bryophyta</taxon>
        <taxon>Bryophytina</taxon>
        <taxon>Bryopsida</taxon>
        <taxon>Funariidae</taxon>
        <taxon>Funariales</taxon>
        <taxon>Funariaceae</taxon>
        <taxon>Physcomitrium</taxon>
    </lineage>
</organism>
<reference evidence="1" key="1">
    <citation type="journal article" date="2008" name="Science">
        <title>The Physcomitrella genome reveals evolutionary insights into the conquest of land by plants.</title>
        <authorList>
            <person name="Rensing S."/>
            <person name="Lang D."/>
            <person name="Zimmer A."/>
            <person name="Terry A."/>
            <person name="Salamov A."/>
            <person name="Shapiro H."/>
            <person name="Nishiyama T."/>
            <person name="Perroud P.-F."/>
            <person name="Lindquist E."/>
            <person name="Kamisugi Y."/>
            <person name="Tanahashi T."/>
            <person name="Sakakibara K."/>
            <person name="Fujita T."/>
            <person name="Oishi K."/>
            <person name="Shin-I T."/>
            <person name="Kuroki Y."/>
            <person name="Toyoda A."/>
            <person name="Suzuki Y."/>
            <person name="Hashimoto A."/>
            <person name="Yamaguchi K."/>
            <person name="Sugano A."/>
            <person name="Kohara Y."/>
            <person name="Fujiyama A."/>
            <person name="Anterola A."/>
            <person name="Aoki S."/>
            <person name="Ashton N."/>
            <person name="Barbazuk W.B."/>
            <person name="Barker E."/>
            <person name="Bennetzen J."/>
            <person name="Bezanilla M."/>
            <person name="Blankenship R."/>
            <person name="Cho S.H."/>
            <person name="Dutcher S."/>
            <person name="Estelle M."/>
            <person name="Fawcett J.A."/>
            <person name="Gundlach H."/>
            <person name="Hanada K."/>
            <person name="Heyl A."/>
            <person name="Hicks K.A."/>
            <person name="Hugh J."/>
            <person name="Lohr M."/>
            <person name="Mayer K."/>
            <person name="Melkozernov A."/>
            <person name="Murata T."/>
            <person name="Nelson D."/>
            <person name="Pils B."/>
            <person name="Prigge M."/>
            <person name="Reiss B."/>
            <person name="Renner T."/>
            <person name="Rombauts S."/>
            <person name="Rushton P."/>
            <person name="Sanderfoot A."/>
            <person name="Schween G."/>
            <person name="Shiu S.-H."/>
            <person name="Stueber K."/>
            <person name="Theodoulou F.L."/>
            <person name="Tu H."/>
            <person name="Van de Peer Y."/>
            <person name="Verrier P.J."/>
            <person name="Waters E."/>
            <person name="Wood A."/>
            <person name="Yang L."/>
            <person name="Cove D."/>
            <person name="Cuming A."/>
            <person name="Hasebe M."/>
            <person name="Lucas S."/>
            <person name="Mishler D.B."/>
            <person name="Reski R."/>
            <person name="Grigoriev I."/>
            <person name="Quatrano R.S."/>
            <person name="Boore J.L."/>
        </authorList>
    </citation>
    <scope>NUCLEOTIDE SEQUENCE [LARGE SCALE GENOMIC DNA]</scope>
</reference>
<name>A0A2K1I9L2_PHYPA</name>
<reference evidence="1" key="2">
    <citation type="journal article" date="2018" name="Plant J.">
        <title>The Physcomitrella patens chromosome-scale assembly reveals moss genome structure and evolution.</title>
        <authorList>
            <person name="Lang D."/>
            <person name="Ullrich K.K."/>
            <person name="Murat F."/>
            <person name="Fuchs J."/>
            <person name="Jenkins J."/>
            <person name="Haas F.B."/>
            <person name="Piednoel M."/>
            <person name="Gundlach H."/>
            <person name="Van Bel M."/>
            <person name="Meyberg R."/>
            <person name="Vives C."/>
            <person name="Morata J."/>
            <person name="Symeonidi A."/>
            <person name="Hiss M."/>
            <person name="Muchero W."/>
            <person name="Kamisugi Y."/>
            <person name="Saleh O."/>
            <person name="Blanc G."/>
            <person name="Decker E.L."/>
            <person name="van Gessel N."/>
            <person name="Grimwood J."/>
            <person name="Hayes R.D."/>
            <person name="Graham S.W."/>
            <person name="Gunter L.E."/>
            <person name="McDaniel S.F."/>
            <person name="Hoernstein S.N.W."/>
            <person name="Larsson A."/>
            <person name="Li F.W."/>
            <person name="Perroud P.F."/>
            <person name="Phillips J."/>
            <person name="Ranjan P."/>
            <person name="Rokshar D.S."/>
            <person name="Rothfels C.J."/>
            <person name="Schneider L."/>
            <person name="Shu S."/>
            <person name="Stevenson D.W."/>
            <person name="Thummler F."/>
            <person name="Tillich M."/>
            <person name="Villarreal Aguilar J.C."/>
            <person name="Widiez T."/>
            <person name="Wong G.K."/>
            <person name="Wymore A."/>
            <person name="Zhang Y."/>
            <person name="Zimmer A.D."/>
            <person name="Quatrano R.S."/>
            <person name="Mayer K.F.X."/>
            <person name="Goodstein D."/>
            <person name="Casacuberta J.M."/>
            <person name="Vandepoele K."/>
            <person name="Reski R."/>
            <person name="Cuming A.C."/>
            <person name="Tuskan G.A."/>
            <person name="Maumus F."/>
            <person name="Salse J."/>
            <person name="Schmutz J."/>
            <person name="Rensing S.A."/>
        </authorList>
    </citation>
    <scope>NUCLEOTIDE SEQUENCE [LARGE SCALE GENOMIC DNA]</scope>
</reference>
<gene>
    <name evidence="1" type="ORF">PHYPA_031264</name>
</gene>
<sequence>MVILPTKQWYVPPHFGLGILLILVDKDYLEEDMRRVLCCLLLIDYTSDFLLRCHHLRDHIHIRRIDFCVSLVHIRYWREEVSRHLPLRFLLLLGHRWVMLCHRQGILCCHHVEMV</sequence>
<dbReference type="InParanoid" id="A0A2K1I9L2"/>